<dbReference type="RefSeq" id="XP_026728640.1">
    <property type="nucleotide sequence ID" value="XM_026872839.1"/>
</dbReference>
<gene>
    <name evidence="4" type="primary">LOC113494475</name>
</gene>
<evidence type="ECO:0000313" key="3">
    <source>
        <dbReference type="Proteomes" id="UP000322000"/>
    </source>
</evidence>
<organism evidence="3 4">
    <name type="scientific">Trichoplusia ni</name>
    <name type="common">Cabbage looper</name>
    <dbReference type="NCBI Taxonomy" id="7111"/>
    <lineage>
        <taxon>Eukaryota</taxon>
        <taxon>Metazoa</taxon>
        <taxon>Ecdysozoa</taxon>
        <taxon>Arthropoda</taxon>
        <taxon>Hexapoda</taxon>
        <taxon>Insecta</taxon>
        <taxon>Pterygota</taxon>
        <taxon>Neoptera</taxon>
        <taxon>Endopterygota</taxon>
        <taxon>Lepidoptera</taxon>
        <taxon>Glossata</taxon>
        <taxon>Ditrysia</taxon>
        <taxon>Noctuoidea</taxon>
        <taxon>Noctuidae</taxon>
        <taxon>Plusiinae</taxon>
        <taxon>Trichoplusia</taxon>
    </lineage>
</organism>
<dbReference type="InterPro" id="IPR031936">
    <property type="entry name" value="DUF4771"/>
</dbReference>
<feature type="compositionally biased region" description="Acidic residues" evidence="1">
    <location>
        <begin position="223"/>
        <end position="233"/>
    </location>
</feature>
<protein>
    <submittedName>
        <fullName evidence="4">Uncharacterized protein LOC113494475</fullName>
    </submittedName>
</protein>
<dbReference type="GeneID" id="113494475"/>
<name>A0A7E5VK17_TRINI</name>
<reference evidence="4" key="1">
    <citation type="submission" date="2025-08" db="UniProtKB">
        <authorList>
            <consortium name="RefSeq"/>
        </authorList>
    </citation>
    <scope>IDENTIFICATION</scope>
</reference>
<feature type="domain" description="DUF4771" evidence="2">
    <location>
        <begin position="517"/>
        <end position="646"/>
    </location>
</feature>
<dbReference type="PANTHER" id="PTHR41967">
    <property type="entry name" value="FI19406P1-RELATED"/>
    <property type="match status" value="1"/>
</dbReference>
<feature type="region of interest" description="Disordered" evidence="1">
    <location>
        <begin position="208"/>
        <end position="255"/>
    </location>
</feature>
<dbReference type="KEGG" id="tnl:113494475"/>
<sequence length="681" mass="79553">MGGLKNGHETGHRERITRHLQVVYARKTREKQIFMEELKEYRKRRDIQILKNMVDEVGPRWYQALSEPQRSALDTLEFAIYQDILEGRPHRTAAIMKILGLWPRPSHPVLLNCIFAGRDDPKEMIAQLYLSTYGYPIEGKRASYCLNARLMLSAIFYLGLENLISLLQKRFTPDAPPPEPEPKPKPKPEPPLASPYLQKLVAALYEPHTYRRPPPPPLPNLDDLNEPYEEEPLIQEPPPPPPPPPPPKKKLSQSYCDQVAGVMEIVAHSSATNLSRKNMKPNARKPRGSKADEMERPPKKEYGLHLARRKKVVRRKKPVAPRTGLWNAQYTINGVYTVHGKTLYVIGSISILPARGELIHGGHKCIEGECITINCGFRGWPPEEKPAPCDCDKKWHDTVFQYVKDHKCYCGHFYDYGNEGTFPPDELPYFVKPTRYSPIGFNYETIYDTDNKRLHVEKEFKKLWDTDSVLHVEDGVNKVKQEKKKKKKKASKTCLGQNPKPEDYLKCAIRLMRRVNIAARLPDLHLVPELKEWMRKRLYGSLTKVDKQEFLRKSTVYWTMFTSLAAKDFGHVQPPKEPMYHGLKDWAQKQYLNDQFRHYTHRYRLMMYRSHAYVTNLFWRSMYQAELPDKKFREIYFSYLFGRVEDVQLIHPYNSRESEERKLILAKKRYICLPDGIESEQ</sequence>
<dbReference type="Pfam" id="PF15995">
    <property type="entry name" value="DUF4771"/>
    <property type="match status" value="1"/>
</dbReference>
<dbReference type="AlphaFoldDB" id="A0A7E5VK17"/>
<proteinExistence type="predicted"/>
<feature type="region of interest" description="Disordered" evidence="1">
    <location>
        <begin position="269"/>
        <end position="295"/>
    </location>
</feature>
<feature type="region of interest" description="Disordered" evidence="1">
    <location>
        <begin position="171"/>
        <end position="193"/>
    </location>
</feature>
<feature type="compositionally biased region" description="Pro residues" evidence="1">
    <location>
        <begin position="235"/>
        <end position="246"/>
    </location>
</feature>
<keyword evidence="3" id="KW-1185">Reference proteome</keyword>
<accession>A0A7E5VK17</accession>
<evidence type="ECO:0000256" key="1">
    <source>
        <dbReference type="SAM" id="MobiDB-lite"/>
    </source>
</evidence>
<feature type="compositionally biased region" description="Basic residues" evidence="1">
    <location>
        <begin position="277"/>
        <end position="288"/>
    </location>
</feature>
<evidence type="ECO:0000259" key="2">
    <source>
        <dbReference type="Pfam" id="PF15995"/>
    </source>
</evidence>
<dbReference type="OrthoDB" id="6613664at2759"/>
<dbReference type="Proteomes" id="UP000322000">
    <property type="component" value="Chromosome 5"/>
</dbReference>
<dbReference type="PANTHER" id="PTHR41967:SF6">
    <property type="entry name" value="FI19406P1-RELATED"/>
    <property type="match status" value="1"/>
</dbReference>
<dbReference type="SUPFAM" id="SSF101447">
    <property type="entry name" value="Formin homology 2 domain (FH2 domain)"/>
    <property type="match status" value="1"/>
</dbReference>
<evidence type="ECO:0000313" key="4">
    <source>
        <dbReference type="RefSeq" id="XP_026728640.1"/>
    </source>
</evidence>
<dbReference type="InParanoid" id="A0A7E5VK17"/>